<dbReference type="SUPFAM" id="SSF48179">
    <property type="entry name" value="6-phosphogluconate dehydrogenase C-terminal domain-like"/>
    <property type="match status" value="1"/>
</dbReference>
<dbReference type="PANTHER" id="PTHR11645:SF53">
    <property type="entry name" value="PYRROLINE-5-CARBOXYLATE REDUCTASE 3"/>
    <property type="match status" value="1"/>
</dbReference>
<keyword evidence="5" id="KW-1185">Reference proteome</keyword>
<dbReference type="Proteomes" id="UP000181951">
    <property type="component" value="Unassembled WGS sequence"/>
</dbReference>
<reference evidence="4 5" key="1">
    <citation type="submission" date="2016-10" db="EMBL/GenBank/DDBJ databases">
        <authorList>
            <person name="de Groot N.N."/>
        </authorList>
    </citation>
    <scope>NUCLEOTIDE SEQUENCE [LARGE SCALE GENOMIC DNA]</scope>
    <source>
        <strain evidence="4 5">CGMCC 4.2026</strain>
    </source>
</reference>
<dbReference type="InterPro" id="IPR029036">
    <property type="entry name" value="P5CR_dimer"/>
</dbReference>
<proteinExistence type="inferred from homology"/>
<dbReference type="RefSeq" id="WP_177226120.1">
    <property type="nucleotide sequence ID" value="NZ_FODD01000038.1"/>
</dbReference>
<dbReference type="InterPro" id="IPR008927">
    <property type="entry name" value="6-PGluconate_DH-like_C_sf"/>
</dbReference>
<dbReference type="PIRSF" id="PIRSF000193">
    <property type="entry name" value="Pyrrol-5-carb_rd"/>
    <property type="match status" value="1"/>
</dbReference>
<dbReference type="Gene3D" id="3.40.50.720">
    <property type="entry name" value="NAD(P)-binding Rossmann-like Domain"/>
    <property type="match status" value="1"/>
</dbReference>
<name>A0A1H8S105_9ACTN</name>
<protein>
    <submittedName>
        <fullName evidence="4">Competence protein ComER</fullName>
    </submittedName>
</protein>
<evidence type="ECO:0000256" key="1">
    <source>
        <dbReference type="ARBA" id="ARBA00005525"/>
    </source>
</evidence>
<dbReference type="InterPro" id="IPR036291">
    <property type="entry name" value="NAD(P)-bd_dom_sf"/>
</dbReference>
<dbReference type="Pfam" id="PF14748">
    <property type="entry name" value="P5CR_dimer"/>
    <property type="match status" value="1"/>
</dbReference>
<comment type="similarity">
    <text evidence="1">Belongs to the pyrroline-5-carboxylate reductase family.</text>
</comment>
<feature type="domain" description="Pyrroline-5-carboxylate reductase catalytic N-terminal" evidence="2">
    <location>
        <begin position="8"/>
        <end position="99"/>
    </location>
</feature>
<gene>
    <name evidence="4" type="ORF">SAMN05216267_103846</name>
</gene>
<dbReference type="InterPro" id="IPR028939">
    <property type="entry name" value="P5C_Rdtase_cat_N"/>
</dbReference>
<dbReference type="STRING" id="310780.SAMN05216267_103846"/>
<sequence length="274" mass="27738">MSEFRSAGVVGLGRMGLALATGFGQALPPGRVVGAGRSADSVARFREAVPGAAVAPLAELPGRTNLIVLCTRNVDLPGVLGELGPGLTDRHVVVTIDNGLLLRALAEAVPGPVAKLIPSAGNQVGAGATLLVPGPRLTAGATADLLDLLRSFSNPFVIDEEQGRAATDLASCGPALLAGAARAMLDAQQERAAPLARALAEQLVAQSLHAVSRLMGDGADLDEIVRRVAVPGGNTAAGLQAAQGDLVAAWRAAFAATAENERSRPVPRLAARGE</sequence>
<evidence type="ECO:0000259" key="3">
    <source>
        <dbReference type="Pfam" id="PF14748"/>
    </source>
</evidence>
<feature type="domain" description="Pyrroline-5-carboxylate reductase dimerisation" evidence="3">
    <location>
        <begin position="160"/>
        <end position="261"/>
    </location>
</feature>
<evidence type="ECO:0000313" key="4">
    <source>
        <dbReference type="EMBL" id="SEO72217.1"/>
    </source>
</evidence>
<dbReference type="PANTHER" id="PTHR11645">
    <property type="entry name" value="PYRROLINE-5-CARBOXYLATE REDUCTASE"/>
    <property type="match status" value="1"/>
</dbReference>
<evidence type="ECO:0000259" key="2">
    <source>
        <dbReference type="Pfam" id="PF03807"/>
    </source>
</evidence>
<dbReference type="EMBL" id="FODD01000038">
    <property type="protein sequence ID" value="SEO72217.1"/>
    <property type="molecule type" value="Genomic_DNA"/>
</dbReference>
<dbReference type="GO" id="GO:0004735">
    <property type="term" value="F:pyrroline-5-carboxylate reductase activity"/>
    <property type="evidence" value="ECO:0007669"/>
    <property type="project" value="InterPro"/>
</dbReference>
<organism evidence="4 5">
    <name type="scientific">Actinacidiphila rubida</name>
    <dbReference type="NCBI Taxonomy" id="310780"/>
    <lineage>
        <taxon>Bacteria</taxon>
        <taxon>Bacillati</taxon>
        <taxon>Actinomycetota</taxon>
        <taxon>Actinomycetes</taxon>
        <taxon>Kitasatosporales</taxon>
        <taxon>Streptomycetaceae</taxon>
        <taxon>Actinacidiphila</taxon>
    </lineage>
</organism>
<evidence type="ECO:0000313" key="5">
    <source>
        <dbReference type="Proteomes" id="UP000181951"/>
    </source>
</evidence>
<dbReference type="GO" id="GO:0055129">
    <property type="term" value="P:L-proline biosynthetic process"/>
    <property type="evidence" value="ECO:0007669"/>
    <property type="project" value="TreeGrafter"/>
</dbReference>
<dbReference type="InterPro" id="IPR000304">
    <property type="entry name" value="Pyrroline-COOH_reductase"/>
</dbReference>
<dbReference type="Pfam" id="PF03807">
    <property type="entry name" value="F420_oxidored"/>
    <property type="match status" value="1"/>
</dbReference>
<dbReference type="AlphaFoldDB" id="A0A1H8S105"/>
<dbReference type="Gene3D" id="1.10.3730.10">
    <property type="entry name" value="ProC C-terminal domain-like"/>
    <property type="match status" value="1"/>
</dbReference>
<dbReference type="SUPFAM" id="SSF51735">
    <property type="entry name" value="NAD(P)-binding Rossmann-fold domains"/>
    <property type="match status" value="1"/>
</dbReference>
<accession>A0A1H8S105</accession>